<feature type="domain" description="RING-type" evidence="5">
    <location>
        <begin position="1"/>
        <end position="41"/>
    </location>
</feature>
<sequence length="81" mass="9618">CPICLSIVRSTHTFMECLHRFCQECIEKYLRLGQKECPKCRVKVSSRRALRADPQFDKLIQAFYPDIDAYEEKEEEFISKV</sequence>
<evidence type="ECO:0000313" key="7">
    <source>
        <dbReference type="EnsemblProtists" id="EKX36533"/>
    </source>
</evidence>
<dbReference type="Pfam" id="PF00097">
    <property type="entry name" value="zf-C3HC4"/>
    <property type="match status" value="1"/>
</dbReference>
<organism evidence="6">
    <name type="scientific">Guillardia theta (strain CCMP2712)</name>
    <name type="common">Cryptophyte</name>
    <dbReference type="NCBI Taxonomy" id="905079"/>
    <lineage>
        <taxon>Eukaryota</taxon>
        <taxon>Cryptophyceae</taxon>
        <taxon>Pyrenomonadales</taxon>
        <taxon>Geminigeraceae</taxon>
        <taxon>Guillardia</taxon>
    </lineage>
</organism>
<proteinExistence type="predicted"/>
<accession>L1IJV6</accession>
<dbReference type="OMA" id="TRTSMEC"/>
<keyword evidence="3" id="KW-0862">Zinc</keyword>
<evidence type="ECO:0000256" key="4">
    <source>
        <dbReference type="PROSITE-ProRule" id="PRU00175"/>
    </source>
</evidence>
<dbReference type="InterPro" id="IPR044592">
    <property type="entry name" value="RING1A/B"/>
</dbReference>
<dbReference type="RefSeq" id="XP_005823513.1">
    <property type="nucleotide sequence ID" value="XM_005823456.1"/>
</dbReference>
<dbReference type="EMBL" id="JH993072">
    <property type="protein sequence ID" value="EKX36533.1"/>
    <property type="molecule type" value="Genomic_DNA"/>
</dbReference>
<dbReference type="PROSITE" id="PS00518">
    <property type="entry name" value="ZF_RING_1"/>
    <property type="match status" value="1"/>
</dbReference>
<name>L1IJV6_GUITC</name>
<reference evidence="7" key="3">
    <citation type="submission" date="2016-03" db="UniProtKB">
        <authorList>
            <consortium name="EnsemblProtists"/>
        </authorList>
    </citation>
    <scope>IDENTIFICATION</scope>
</reference>
<dbReference type="PROSITE" id="PS50089">
    <property type="entry name" value="ZF_RING_2"/>
    <property type="match status" value="1"/>
</dbReference>
<dbReference type="InterPro" id="IPR013083">
    <property type="entry name" value="Znf_RING/FYVE/PHD"/>
</dbReference>
<evidence type="ECO:0000313" key="8">
    <source>
        <dbReference type="Proteomes" id="UP000011087"/>
    </source>
</evidence>
<dbReference type="AlphaFoldDB" id="L1IJV6"/>
<dbReference type="PANTHER" id="PTHR46537">
    <property type="entry name" value="OS11G0578200 PROTEIN"/>
    <property type="match status" value="1"/>
</dbReference>
<dbReference type="EnsemblProtists" id="EKX36533">
    <property type="protein sequence ID" value="EKX36533"/>
    <property type="gene ID" value="GUITHDRAFT_43965"/>
</dbReference>
<protein>
    <recommendedName>
        <fullName evidence="5">RING-type domain-containing protein</fullName>
    </recommendedName>
</protein>
<dbReference type="PaxDb" id="55529-EKX36533"/>
<dbReference type="GO" id="GO:0008270">
    <property type="term" value="F:zinc ion binding"/>
    <property type="evidence" value="ECO:0007669"/>
    <property type="project" value="UniProtKB-KW"/>
</dbReference>
<dbReference type="InterPro" id="IPR017907">
    <property type="entry name" value="Znf_RING_CS"/>
</dbReference>
<evidence type="ECO:0000313" key="6">
    <source>
        <dbReference type="EMBL" id="EKX36533.1"/>
    </source>
</evidence>
<dbReference type="CDD" id="cd16531">
    <property type="entry name" value="RING-HC_RING1-like"/>
    <property type="match status" value="1"/>
</dbReference>
<dbReference type="Proteomes" id="UP000011087">
    <property type="component" value="Unassembled WGS sequence"/>
</dbReference>
<dbReference type="SUPFAM" id="SSF57850">
    <property type="entry name" value="RING/U-box"/>
    <property type="match status" value="1"/>
</dbReference>
<dbReference type="Gene3D" id="3.30.40.10">
    <property type="entry name" value="Zinc/RING finger domain, C3HC4 (zinc finger)"/>
    <property type="match status" value="1"/>
</dbReference>
<evidence type="ECO:0000256" key="3">
    <source>
        <dbReference type="ARBA" id="ARBA00022833"/>
    </source>
</evidence>
<dbReference type="OrthoDB" id="337575at2759"/>
<keyword evidence="8" id="KW-1185">Reference proteome</keyword>
<reference evidence="8" key="2">
    <citation type="submission" date="2012-11" db="EMBL/GenBank/DDBJ databases">
        <authorList>
            <person name="Kuo A."/>
            <person name="Curtis B.A."/>
            <person name="Tanifuji G."/>
            <person name="Burki F."/>
            <person name="Gruber A."/>
            <person name="Irimia M."/>
            <person name="Maruyama S."/>
            <person name="Arias M.C."/>
            <person name="Ball S.G."/>
            <person name="Gile G.H."/>
            <person name="Hirakawa Y."/>
            <person name="Hopkins J.F."/>
            <person name="Rensing S.A."/>
            <person name="Schmutz J."/>
            <person name="Symeonidi A."/>
            <person name="Elias M."/>
            <person name="Eveleigh R.J."/>
            <person name="Herman E.K."/>
            <person name="Klute M.J."/>
            <person name="Nakayama T."/>
            <person name="Obornik M."/>
            <person name="Reyes-Prieto A."/>
            <person name="Armbrust E.V."/>
            <person name="Aves S.J."/>
            <person name="Beiko R.G."/>
            <person name="Coutinho P."/>
            <person name="Dacks J.B."/>
            <person name="Durnford D.G."/>
            <person name="Fast N.M."/>
            <person name="Green B.R."/>
            <person name="Grisdale C."/>
            <person name="Hempe F."/>
            <person name="Henrissat B."/>
            <person name="Hoppner M.P."/>
            <person name="Ishida K.-I."/>
            <person name="Kim E."/>
            <person name="Koreny L."/>
            <person name="Kroth P.G."/>
            <person name="Liu Y."/>
            <person name="Malik S.-B."/>
            <person name="Maier U.G."/>
            <person name="McRose D."/>
            <person name="Mock T."/>
            <person name="Neilson J.A."/>
            <person name="Onodera N.T."/>
            <person name="Poole A.M."/>
            <person name="Pritham E.J."/>
            <person name="Richards T.A."/>
            <person name="Rocap G."/>
            <person name="Roy S.W."/>
            <person name="Sarai C."/>
            <person name="Schaack S."/>
            <person name="Shirato S."/>
            <person name="Slamovits C.H."/>
            <person name="Spencer D.F."/>
            <person name="Suzuki S."/>
            <person name="Worden A.Z."/>
            <person name="Zauner S."/>
            <person name="Barry K."/>
            <person name="Bell C."/>
            <person name="Bharti A.K."/>
            <person name="Crow J.A."/>
            <person name="Grimwood J."/>
            <person name="Kramer R."/>
            <person name="Lindquist E."/>
            <person name="Lucas S."/>
            <person name="Salamov A."/>
            <person name="McFadden G.I."/>
            <person name="Lane C.E."/>
            <person name="Keeling P.J."/>
            <person name="Gray M.W."/>
            <person name="Grigoriev I.V."/>
            <person name="Archibald J.M."/>
        </authorList>
    </citation>
    <scope>NUCLEOTIDE SEQUENCE</scope>
    <source>
        <strain evidence="8">CCMP2712</strain>
    </source>
</reference>
<feature type="non-terminal residue" evidence="6">
    <location>
        <position position="81"/>
    </location>
</feature>
<dbReference type="InterPro" id="IPR018957">
    <property type="entry name" value="Znf_C3HC4_RING-type"/>
</dbReference>
<gene>
    <name evidence="6" type="ORF">GUITHDRAFT_43965</name>
</gene>
<dbReference type="PANTHER" id="PTHR46537:SF3">
    <property type="entry name" value="E3 UBIQUITIN-PROTEIN LIGASE RING1A"/>
    <property type="match status" value="1"/>
</dbReference>
<dbReference type="GeneID" id="17293278"/>
<evidence type="ECO:0000256" key="2">
    <source>
        <dbReference type="ARBA" id="ARBA00022771"/>
    </source>
</evidence>
<dbReference type="SMART" id="SM00184">
    <property type="entry name" value="RING"/>
    <property type="match status" value="1"/>
</dbReference>
<dbReference type="KEGG" id="gtt:GUITHDRAFT_43965"/>
<evidence type="ECO:0000256" key="1">
    <source>
        <dbReference type="ARBA" id="ARBA00022723"/>
    </source>
</evidence>
<reference evidence="6 8" key="1">
    <citation type="journal article" date="2012" name="Nature">
        <title>Algal genomes reveal evolutionary mosaicism and the fate of nucleomorphs.</title>
        <authorList>
            <consortium name="DOE Joint Genome Institute"/>
            <person name="Curtis B.A."/>
            <person name="Tanifuji G."/>
            <person name="Burki F."/>
            <person name="Gruber A."/>
            <person name="Irimia M."/>
            <person name="Maruyama S."/>
            <person name="Arias M.C."/>
            <person name="Ball S.G."/>
            <person name="Gile G.H."/>
            <person name="Hirakawa Y."/>
            <person name="Hopkins J.F."/>
            <person name="Kuo A."/>
            <person name="Rensing S.A."/>
            <person name="Schmutz J."/>
            <person name="Symeonidi A."/>
            <person name="Elias M."/>
            <person name="Eveleigh R.J."/>
            <person name="Herman E.K."/>
            <person name="Klute M.J."/>
            <person name="Nakayama T."/>
            <person name="Obornik M."/>
            <person name="Reyes-Prieto A."/>
            <person name="Armbrust E.V."/>
            <person name="Aves S.J."/>
            <person name="Beiko R.G."/>
            <person name="Coutinho P."/>
            <person name="Dacks J.B."/>
            <person name="Durnford D.G."/>
            <person name="Fast N.M."/>
            <person name="Green B.R."/>
            <person name="Grisdale C.J."/>
            <person name="Hempel F."/>
            <person name="Henrissat B."/>
            <person name="Hoppner M.P."/>
            <person name="Ishida K."/>
            <person name="Kim E."/>
            <person name="Koreny L."/>
            <person name="Kroth P.G."/>
            <person name="Liu Y."/>
            <person name="Malik S.B."/>
            <person name="Maier U.G."/>
            <person name="McRose D."/>
            <person name="Mock T."/>
            <person name="Neilson J.A."/>
            <person name="Onodera N.T."/>
            <person name="Poole A.M."/>
            <person name="Pritham E.J."/>
            <person name="Richards T.A."/>
            <person name="Rocap G."/>
            <person name="Roy S.W."/>
            <person name="Sarai C."/>
            <person name="Schaack S."/>
            <person name="Shirato S."/>
            <person name="Slamovits C.H."/>
            <person name="Spencer D.F."/>
            <person name="Suzuki S."/>
            <person name="Worden A.Z."/>
            <person name="Zauner S."/>
            <person name="Barry K."/>
            <person name="Bell C."/>
            <person name="Bharti A.K."/>
            <person name="Crow J.A."/>
            <person name="Grimwood J."/>
            <person name="Kramer R."/>
            <person name="Lindquist E."/>
            <person name="Lucas S."/>
            <person name="Salamov A."/>
            <person name="McFadden G.I."/>
            <person name="Lane C.E."/>
            <person name="Keeling P.J."/>
            <person name="Gray M.W."/>
            <person name="Grigoriev I.V."/>
            <person name="Archibald J.M."/>
        </authorList>
    </citation>
    <scope>NUCLEOTIDE SEQUENCE</scope>
    <source>
        <strain evidence="6 8">CCMP2712</strain>
    </source>
</reference>
<dbReference type="HOGENOM" id="CLU_197814_0_0_1"/>
<keyword evidence="2 4" id="KW-0863">Zinc-finger</keyword>
<dbReference type="STRING" id="905079.L1IJV6"/>
<dbReference type="eggNOG" id="KOG0311">
    <property type="taxonomic scope" value="Eukaryota"/>
</dbReference>
<keyword evidence="1" id="KW-0479">Metal-binding</keyword>
<evidence type="ECO:0000259" key="5">
    <source>
        <dbReference type="PROSITE" id="PS50089"/>
    </source>
</evidence>
<dbReference type="InterPro" id="IPR001841">
    <property type="entry name" value="Znf_RING"/>
</dbReference>
<feature type="non-terminal residue" evidence="6">
    <location>
        <position position="1"/>
    </location>
</feature>